<name>A0A517LLI7_9PEZI</name>
<dbReference type="AlphaFoldDB" id="A0A517LLI7"/>
<accession>A0A517LLI7</accession>
<dbReference type="EMBL" id="CP042199">
    <property type="protein sequence ID" value="QDS76436.1"/>
    <property type="molecule type" value="Genomic_DNA"/>
</dbReference>
<keyword evidence="3" id="KW-1185">Reference proteome</keyword>
<evidence type="ECO:0000256" key="1">
    <source>
        <dbReference type="SAM" id="MobiDB-lite"/>
    </source>
</evidence>
<dbReference type="Pfam" id="PF13917">
    <property type="entry name" value="zf-CCHC_3"/>
    <property type="match status" value="1"/>
</dbReference>
<protein>
    <submittedName>
        <fullName evidence="2">Uncharacterized protein</fullName>
    </submittedName>
</protein>
<reference evidence="2 3" key="1">
    <citation type="submission" date="2019-07" db="EMBL/GenBank/DDBJ databases">
        <title>Finished genome of Venturia effusa.</title>
        <authorList>
            <person name="Young C.A."/>
            <person name="Cox M.P."/>
            <person name="Ganley A.R.D."/>
            <person name="David W.J."/>
        </authorList>
    </citation>
    <scope>NUCLEOTIDE SEQUENCE [LARGE SCALE GENOMIC DNA]</scope>
    <source>
        <strain evidence="3">albino</strain>
    </source>
</reference>
<evidence type="ECO:0000313" key="3">
    <source>
        <dbReference type="Proteomes" id="UP000316270"/>
    </source>
</evidence>
<gene>
    <name evidence="2" type="ORF">FKW77_004408</name>
</gene>
<dbReference type="STRING" id="50376.A0A517LLI7"/>
<dbReference type="OrthoDB" id="437973at2759"/>
<sequence length="131" mass="14643">MQANFLSRHYSYECKARPDERPYQARPSRTAQLKNPKLAPKLSSDVPNDLLRKKGTADEILASKATERGPIETQDGVATRNRLLLEEEGGADPVAEIFGLDHKAACIIQRGEASRADHLRQEMDRANTMDL</sequence>
<dbReference type="Proteomes" id="UP000316270">
    <property type="component" value="Chromosome 15"/>
</dbReference>
<proteinExistence type="predicted"/>
<feature type="region of interest" description="Disordered" evidence="1">
    <location>
        <begin position="16"/>
        <end position="50"/>
    </location>
</feature>
<evidence type="ECO:0000313" key="2">
    <source>
        <dbReference type="EMBL" id="QDS76436.1"/>
    </source>
</evidence>
<organism evidence="2 3">
    <name type="scientific">Venturia effusa</name>
    <dbReference type="NCBI Taxonomy" id="50376"/>
    <lineage>
        <taxon>Eukaryota</taxon>
        <taxon>Fungi</taxon>
        <taxon>Dikarya</taxon>
        <taxon>Ascomycota</taxon>
        <taxon>Pezizomycotina</taxon>
        <taxon>Dothideomycetes</taxon>
        <taxon>Pleosporomycetidae</taxon>
        <taxon>Venturiales</taxon>
        <taxon>Venturiaceae</taxon>
        <taxon>Venturia</taxon>
    </lineage>
</organism>